<accession>A0A1G6LK55</accession>
<proteinExistence type="predicted"/>
<dbReference type="Proteomes" id="UP000242317">
    <property type="component" value="Unassembled WGS sequence"/>
</dbReference>
<evidence type="ECO:0000256" key="1">
    <source>
        <dbReference type="SAM" id="SignalP"/>
    </source>
</evidence>
<dbReference type="EMBL" id="FMYK01000005">
    <property type="protein sequence ID" value="SDC43539.1"/>
    <property type="molecule type" value="Genomic_DNA"/>
</dbReference>
<evidence type="ECO:0000313" key="2">
    <source>
        <dbReference type="EMBL" id="SDC43539.1"/>
    </source>
</evidence>
<name>A0A1G6LK55_9GAMM</name>
<evidence type="ECO:0000313" key="3">
    <source>
        <dbReference type="Proteomes" id="UP000242317"/>
    </source>
</evidence>
<keyword evidence="1" id="KW-0732">Signal</keyword>
<gene>
    <name evidence="2" type="ORF">SAMN05421749_10593</name>
</gene>
<dbReference type="PROSITE" id="PS51257">
    <property type="entry name" value="PROKAR_LIPOPROTEIN"/>
    <property type="match status" value="1"/>
</dbReference>
<feature type="chain" id="PRO_5017312075" description="Lipoprotein" evidence="1">
    <location>
        <begin position="24"/>
        <end position="286"/>
    </location>
</feature>
<feature type="signal peptide" evidence="1">
    <location>
        <begin position="1"/>
        <end position="23"/>
    </location>
</feature>
<dbReference type="AlphaFoldDB" id="A0A1G6LK55"/>
<keyword evidence="3" id="KW-1185">Reference proteome</keyword>
<organism evidence="2 3">
    <name type="scientific">Acinetobacter marinus</name>
    <dbReference type="NCBI Taxonomy" id="281375"/>
    <lineage>
        <taxon>Bacteria</taxon>
        <taxon>Pseudomonadati</taxon>
        <taxon>Pseudomonadota</taxon>
        <taxon>Gammaproteobacteria</taxon>
        <taxon>Moraxellales</taxon>
        <taxon>Moraxellaceae</taxon>
        <taxon>Acinetobacter</taxon>
    </lineage>
</organism>
<sequence>MFFMKKILLTLAMSILATGCATTKITPEARNQLNQMQTKLKQAPVATIVDSCLLHSELGTSLIVGEQSRMTAKKFSEQLRTQLTEQGVAVGQEYTPFVCGFMPEIQLKKYDFKASNEDKRQPISNFPVLNSENAELTPAQKIALLNLNQSINKYQLDVVEALKKKTTATNILNLNDEDVLTLKALTQADQVFLASTTAVDASFGKKFATGALSVGVSLATVGVGAGFYTVIMPKEGQHYALYLVDLNSKELSWQKTMPLKGNLYSKKNHTVIAEKILDPLFEIKAQ</sequence>
<evidence type="ECO:0008006" key="4">
    <source>
        <dbReference type="Google" id="ProtNLM"/>
    </source>
</evidence>
<protein>
    <recommendedName>
        <fullName evidence="4">Lipoprotein</fullName>
    </recommendedName>
</protein>
<reference evidence="3" key="1">
    <citation type="submission" date="2016-09" db="EMBL/GenBank/DDBJ databases">
        <authorList>
            <person name="Varghese N."/>
            <person name="Submissions S."/>
        </authorList>
    </citation>
    <scope>NUCLEOTIDE SEQUENCE [LARGE SCALE GENOMIC DNA]</scope>
    <source>
        <strain evidence="3">ANC 3699</strain>
    </source>
</reference>